<feature type="compositionally biased region" description="Polar residues" evidence="1">
    <location>
        <begin position="109"/>
        <end position="119"/>
    </location>
</feature>
<reference evidence="2 3" key="1">
    <citation type="submission" date="2024-01" db="EMBL/GenBank/DDBJ databases">
        <title>The complete chloroplast genome sequence of Lithospermum erythrorhizon: insights into the phylogenetic relationship among Boraginaceae species and the maternal lineages of purple gromwells.</title>
        <authorList>
            <person name="Okada T."/>
            <person name="Watanabe K."/>
        </authorList>
    </citation>
    <scope>NUCLEOTIDE SEQUENCE [LARGE SCALE GENOMIC DNA]</scope>
</reference>
<organism evidence="2 3">
    <name type="scientific">Lithospermum erythrorhizon</name>
    <name type="common">Purple gromwell</name>
    <name type="synonym">Lithospermum officinale var. erythrorhizon</name>
    <dbReference type="NCBI Taxonomy" id="34254"/>
    <lineage>
        <taxon>Eukaryota</taxon>
        <taxon>Viridiplantae</taxon>
        <taxon>Streptophyta</taxon>
        <taxon>Embryophyta</taxon>
        <taxon>Tracheophyta</taxon>
        <taxon>Spermatophyta</taxon>
        <taxon>Magnoliopsida</taxon>
        <taxon>eudicotyledons</taxon>
        <taxon>Gunneridae</taxon>
        <taxon>Pentapetalae</taxon>
        <taxon>asterids</taxon>
        <taxon>lamiids</taxon>
        <taxon>Boraginales</taxon>
        <taxon>Boraginaceae</taxon>
        <taxon>Boraginoideae</taxon>
        <taxon>Lithospermeae</taxon>
        <taxon>Lithospermum</taxon>
    </lineage>
</organism>
<dbReference type="PANTHER" id="PTHR34572:SF1">
    <property type="entry name" value="GOLGIN FAMILY A PROTEIN"/>
    <property type="match status" value="1"/>
</dbReference>
<dbReference type="Proteomes" id="UP001454036">
    <property type="component" value="Unassembled WGS sequence"/>
</dbReference>
<comment type="caution">
    <text evidence="2">The sequence shown here is derived from an EMBL/GenBank/DDBJ whole genome shotgun (WGS) entry which is preliminary data.</text>
</comment>
<accession>A0AAV3R6V2</accession>
<proteinExistence type="predicted"/>
<protein>
    <submittedName>
        <fullName evidence="2">Uncharacterized protein</fullName>
    </submittedName>
</protein>
<name>A0AAV3R6V2_LITER</name>
<evidence type="ECO:0000313" key="3">
    <source>
        <dbReference type="Proteomes" id="UP001454036"/>
    </source>
</evidence>
<dbReference type="EMBL" id="BAABME010007088">
    <property type="protein sequence ID" value="GAA0170082.1"/>
    <property type="molecule type" value="Genomic_DNA"/>
</dbReference>
<evidence type="ECO:0000256" key="1">
    <source>
        <dbReference type="SAM" id="MobiDB-lite"/>
    </source>
</evidence>
<sequence>MEGVGGRLGRISSRYGPTTVFTGPVRRWKKKWTHITTSSTNNNSTPNTSHLLLFKWTPLNCNNGDKGRKEDDVSGDHPPKRKFKYVPVAVLEEQKLEASEQVEDETLETDTNVEPTSNSDELDEKPDINDVPMEECQGVESKQEERQDLNESLDLNSEDGENNFQSKQIK</sequence>
<dbReference type="PANTHER" id="PTHR34572">
    <property type="entry name" value="GOLGIN FAMILY A PROTEIN"/>
    <property type="match status" value="1"/>
</dbReference>
<keyword evidence="3" id="KW-1185">Reference proteome</keyword>
<feature type="region of interest" description="Disordered" evidence="1">
    <location>
        <begin position="94"/>
        <end position="170"/>
    </location>
</feature>
<dbReference type="AlphaFoldDB" id="A0AAV3R6V2"/>
<evidence type="ECO:0000313" key="2">
    <source>
        <dbReference type="EMBL" id="GAA0170082.1"/>
    </source>
</evidence>
<gene>
    <name evidence="2" type="ORF">LIER_24424</name>
</gene>